<comment type="caution">
    <text evidence="2">The sequence shown here is derived from an EMBL/GenBank/DDBJ whole genome shotgun (WGS) entry which is preliminary data.</text>
</comment>
<sequence length="180" mass="16384">MLVLAPAIGCLSLSTGDGGQGSAGGAGGKGGTGGSGGMGGLDGVPGGGGAGGAGGGGDDSGAVTASSSSGATSSSSSGGAGGGENGQSCIEAPECLSGFCVDGVCCDTPCNGACVSCARPTRLGTCTNLPLQEEDPGSCTLTKACDGAGVCKSKNGQTCTSNGECLSDKCVGGAPKTCQP</sequence>
<feature type="region of interest" description="Disordered" evidence="1">
    <location>
        <begin position="18"/>
        <end position="80"/>
    </location>
</feature>
<feature type="compositionally biased region" description="Low complexity" evidence="1">
    <location>
        <begin position="60"/>
        <end position="77"/>
    </location>
</feature>
<reference evidence="2 3" key="1">
    <citation type="submission" date="2023-04" db="EMBL/GenBank/DDBJ databases">
        <title>The genome sequence of Polyangium sorediatum DSM14670.</title>
        <authorList>
            <person name="Zhang X."/>
        </authorList>
    </citation>
    <scope>NUCLEOTIDE SEQUENCE [LARGE SCALE GENOMIC DNA]</scope>
    <source>
        <strain evidence="2 3">DSM 14670</strain>
    </source>
</reference>
<dbReference type="EMBL" id="JARZHI010000017">
    <property type="protein sequence ID" value="MDI1431852.1"/>
    <property type="molecule type" value="Genomic_DNA"/>
</dbReference>
<gene>
    <name evidence="2" type="ORF">QHF89_20315</name>
</gene>
<organism evidence="2 3">
    <name type="scientific">Polyangium sorediatum</name>
    <dbReference type="NCBI Taxonomy" id="889274"/>
    <lineage>
        <taxon>Bacteria</taxon>
        <taxon>Pseudomonadati</taxon>
        <taxon>Myxococcota</taxon>
        <taxon>Polyangia</taxon>
        <taxon>Polyangiales</taxon>
        <taxon>Polyangiaceae</taxon>
        <taxon>Polyangium</taxon>
    </lineage>
</organism>
<dbReference type="Proteomes" id="UP001160301">
    <property type="component" value="Unassembled WGS sequence"/>
</dbReference>
<feature type="compositionally biased region" description="Gly residues" evidence="1">
    <location>
        <begin position="18"/>
        <end position="59"/>
    </location>
</feature>
<evidence type="ECO:0008006" key="4">
    <source>
        <dbReference type="Google" id="ProtNLM"/>
    </source>
</evidence>
<dbReference type="RefSeq" id="WP_284720722.1">
    <property type="nucleotide sequence ID" value="NZ_JARZHI010000017.1"/>
</dbReference>
<evidence type="ECO:0000313" key="3">
    <source>
        <dbReference type="Proteomes" id="UP001160301"/>
    </source>
</evidence>
<protein>
    <recommendedName>
        <fullName evidence="4">PE-PGRS family protein</fullName>
    </recommendedName>
</protein>
<evidence type="ECO:0000313" key="2">
    <source>
        <dbReference type="EMBL" id="MDI1431852.1"/>
    </source>
</evidence>
<name>A0ABT6NUN0_9BACT</name>
<accession>A0ABT6NUN0</accession>
<keyword evidence="3" id="KW-1185">Reference proteome</keyword>
<proteinExistence type="predicted"/>
<evidence type="ECO:0000256" key="1">
    <source>
        <dbReference type="SAM" id="MobiDB-lite"/>
    </source>
</evidence>